<dbReference type="Proteomes" id="UP001648503">
    <property type="component" value="Unassembled WGS sequence"/>
</dbReference>
<gene>
    <name evidence="5" type="ORF">BASA50_003778</name>
    <name evidence="4" type="ORF">BASA50_004715</name>
</gene>
<feature type="domain" description="RRM" evidence="3">
    <location>
        <begin position="133"/>
        <end position="208"/>
    </location>
</feature>
<organism evidence="4 6">
    <name type="scientific">Batrachochytrium salamandrivorans</name>
    <dbReference type="NCBI Taxonomy" id="1357716"/>
    <lineage>
        <taxon>Eukaryota</taxon>
        <taxon>Fungi</taxon>
        <taxon>Fungi incertae sedis</taxon>
        <taxon>Chytridiomycota</taxon>
        <taxon>Chytridiomycota incertae sedis</taxon>
        <taxon>Chytridiomycetes</taxon>
        <taxon>Rhizophydiales</taxon>
        <taxon>Rhizophydiales incertae sedis</taxon>
        <taxon>Batrachochytrium</taxon>
    </lineage>
</organism>
<dbReference type="PROSITE" id="PS50102">
    <property type="entry name" value="RRM"/>
    <property type="match status" value="2"/>
</dbReference>
<name>A0ABQ8FEJ4_9FUNG</name>
<feature type="compositionally biased region" description="Basic and acidic residues" evidence="2">
    <location>
        <begin position="382"/>
        <end position="475"/>
    </location>
</feature>
<dbReference type="PANTHER" id="PTHR32343">
    <property type="entry name" value="SERINE/ARGININE-RICH SPLICING FACTOR"/>
    <property type="match status" value="1"/>
</dbReference>
<feature type="compositionally biased region" description="Basic and acidic residues" evidence="2">
    <location>
        <begin position="509"/>
        <end position="543"/>
    </location>
</feature>
<feature type="region of interest" description="Disordered" evidence="2">
    <location>
        <begin position="319"/>
        <end position="560"/>
    </location>
</feature>
<dbReference type="Pfam" id="PF00076">
    <property type="entry name" value="RRM_1"/>
    <property type="match status" value="2"/>
</dbReference>
<feature type="domain" description="RRM" evidence="3">
    <location>
        <begin position="7"/>
        <end position="83"/>
    </location>
</feature>
<dbReference type="InterPro" id="IPR012677">
    <property type="entry name" value="Nucleotide-bd_a/b_plait_sf"/>
</dbReference>
<dbReference type="Gene3D" id="3.30.70.330">
    <property type="match status" value="2"/>
</dbReference>
<evidence type="ECO:0000256" key="1">
    <source>
        <dbReference type="PROSITE-ProRule" id="PRU00176"/>
    </source>
</evidence>
<dbReference type="PANTHER" id="PTHR32343:SF22">
    <property type="entry name" value="LD29830P"/>
    <property type="match status" value="1"/>
</dbReference>
<feature type="compositionally biased region" description="Basic and acidic residues" evidence="2">
    <location>
        <begin position="323"/>
        <end position="333"/>
    </location>
</feature>
<reference evidence="4 6" key="1">
    <citation type="submission" date="2021-02" db="EMBL/GenBank/DDBJ databases">
        <title>Variation within the Batrachochytrium salamandrivorans European outbreak.</title>
        <authorList>
            <person name="Kelly M."/>
            <person name="Pasmans F."/>
            <person name="Shea T.P."/>
            <person name="Munoz J.F."/>
            <person name="Carranza S."/>
            <person name="Cuomo C.A."/>
            <person name="Martel A."/>
        </authorList>
    </citation>
    <scope>NUCLEOTIDE SEQUENCE [LARGE SCALE GENOMIC DNA]</scope>
    <source>
        <strain evidence="4 6">AMFP18/2</strain>
    </source>
</reference>
<protein>
    <recommendedName>
        <fullName evidence="3">RRM domain-containing protein</fullName>
    </recommendedName>
</protein>
<keyword evidence="1" id="KW-0694">RNA-binding</keyword>
<proteinExistence type="predicted"/>
<evidence type="ECO:0000256" key="2">
    <source>
        <dbReference type="SAM" id="MobiDB-lite"/>
    </source>
</evidence>
<feature type="compositionally biased region" description="Basic residues" evidence="2">
    <location>
        <begin position="368"/>
        <end position="381"/>
    </location>
</feature>
<comment type="caution">
    <text evidence="4">The sequence shown here is derived from an EMBL/GenBank/DDBJ whole genome shotgun (WGS) entry which is preliminary data.</text>
</comment>
<dbReference type="EMBL" id="JAFCIX010000172">
    <property type="protein sequence ID" value="KAH6596956.1"/>
    <property type="molecule type" value="Genomic_DNA"/>
</dbReference>
<evidence type="ECO:0000259" key="3">
    <source>
        <dbReference type="PROSITE" id="PS50102"/>
    </source>
</evidence>
<accession>A0ABQ8FEJ4</accession>
<dbReference type="EMBL" id="JAFCIX010000110">
    <property type="protein sequence ID" value="KAH6598356.1"/>
    <property type="molecule type" value="Genomic_DNA"/>
</dbReference>
<feature type="compositionally biased region" description="Basic residues" evidence="2">
    <location>
        <begin position="348"/>
        <end position="360"/>
    </location>
</feature>
<evidence type="ECO:0000313" key="5">
    <source>
        <dbReference type="EMBL" id="KAH6598356.1"/>
    </source>
</evidence>
<dbReference type="InterPro" id="IPR000504">
    <property type="entry name" value="RRM_dom"/>
</dbReference>
<dbReference type="SUPFAM" id="SSF54928">
    <property type="entry name" value="RNA-binding domain, RBD"/>
    <property type="match status" value="2"/>
</dbReference>
<dbReference type="InterPro" id="IPR035979">
    <property type="entry name" value="RBD_domain_sf"/>
</dbReference>
<dbReference type="SMART" id="SM00360">
    <property type="entry name" value="RRM"/>
    <property type="match status" value="2"/>
</dbReference>
<feature type="compositionally biased region" description="Basic residues" evidence="2">
    <location>
        <begin position="476"/>
        <end position="493"/>
    </location>
</feature>
<evidence type="ECO:0000313" key="4">
    <source>
        <dbReference type="EMBL" id="KAH6596956.1"/>
    </source>
</evidence>
<keyword evidence="6" id="KW-1185">Reference proteome</keyword>
<evidence type="ECO:0000313" key="6">
    <source>
        <dbReference type="Proteomes" id="UP001648503"/>
    </source>
</evidence>
<sequence length="560" mass="61754">MAASGASSVKVLNLSKLVTEELLHTFFSFIGPVLNINLQLSPSNPEVQESLVEYQEAEHASLALHLTGTVMADRALFVTPPNARIAPLLFNGAMAVPTSNSPTPGVLMPMGMAGNSMTPFGQAALLGRDGVDRTLYAGNLHSGLSQQELWMLFSSCGDVIQVKMAGDPTHSTRYAFIEFGTSEGAAMALNLHGMMVAGRAIKVNRSKHSIGRPAGMPAGVHRQDTDMAVKQAIQAQMRMTHKYLGDSRGGKFPMIPGGPGMMAIAAAANAPPGSNIMPPVMSFLNAMHATNALAGMGAHPAANVAVAANTAVAAAVTPVYRSNPEKSSRDRDRGRGRHGSSSPEPSSRHRSSRRRSRSRSRSLTSSRSRSRSISPRHKESRRSRDRDRNLDRSRQRNRSRERERFRERDRDRSRDRDRDRSRDRDRDRNSGRDRDRERDRLRDRDMGRSRDRSRERDRKRDRTRERGDRHRDVSPVRKHRGESRPRSRSRTPARGHDSGDLRAVLSSKGESKRGADDNAAEEIHDVHPSDSPLSKKMDKHGEEDSAAVSEAVQSGGEDAN</sequence>